<dbReference type="CDD" id="cd02440">
    <property type="entry name" value="AdoMet_MTases"/>
    <property type="match status" value="1"/>
</dbReference>
<evidence type="ECO:0008006" key="3">
    <source>
        <dbReference type="Google" id="ProtNLM"/>
    </source>
</evidence>
<name>A0A5C6E9L2_9BACT</name>
<dbReference type="Proteomes" id="UP000315471">
    <property type="component" value="Unassembled WGS sequence"/>
</dbReference>
<sequence>MFTPDLLVSDHWSNLNQQITHWLLTNEKALQWIVCKKLHRHCCIRNSLNRLMKLVADKELEQSSVVANCKMNRERNLLGTNGYEKDLRFNPLDFLGTIVAKQGKANWLDLCCGSGKALIDAAAIVDTENLPIEIIGVDLVGMFLPSSSNCLELVEASLTEWVPNGKFDLITCVHGLHYIGDKLKLVARARTWLSQQGKFVGNLDADNLWLGDSGPANQITAAIRRSGMEYSSRTHLLSCKGWCDEPFPLSYLGADDKAGPNYTGQAAVNSHYTLSDSSD</sequence>
<dbReference type="InterPro" id="IPR029063">
    <property type="entry name" value="SAM-dependent_MTases_sf"/>
</dbReference>
<organism evidence="1 2">
    <name type="scientific">Novipirellula aureliae</name>
    <dbReference type="NCBI Taxonomy" id="2527966"/>
    <lineage>
        <taxon>Bacteria</taxon>
        <taxon>Pseudomonadati</taxon>
        <taxon>Planctomycetota</taxon>
        <taxon>Planctomycetia</taxon>
        <taxon>Pirellulales</taxon>
        <taxon>Pirellulaceae</taxon>
        <taxon>Novipirellula</taxon>
    </lineage>
</organism>
<gene>
    <name evidence="1" type="ORF">Q31b_16920</name>
</gene>
<evidence type="ECO:0000313" key="1">
    <source>
        <dbReference type="EMBL" id="TWU44156.1"/>
    </source>
</evidence>
<reference evidence="1 2" key="1">
    <citation type="submission" date="2019-02" db="EMBL/GenBank/DDBJ databases">
        <title>Deep-cultivation of Planctomycetes and their phenomic and genomic characterization uncovers novel biology.</title>
        <authorList>
            <person name="Wiegand S."/>
            <person name="Jogler M."/>
            <person name="Boedeker C."/>
            <person name="Pinto D."/>
            <person name="Vollmers J."/>
            <person name="Rivas-Marin E."/>
            <person name="Kohn T."/>
            <person name="Peeters S.H."/>
            <person name="Heuer A."/>
            <person name="Rast P."/>
            <person name="Oberbeckmann S."/>
            <person name="Bunk B."/>
            <person name="Jeske O."/>
            <person name="Meyerdierks A."/>
            <person name="Storesund J.E."/>
            <person name="Kallscheuer N."/>
            <person name="Luecker S."/>
            <person name="Lage O.M."/>
            <person name="Pohl T."/>
            <person name="Merkel B.J."/>
            <person name="Hornburger P."/>
            <person name="Mueller R.-W."/>
            <person name="Bruemmer F."/>
            <person name="Labrenz M."/>
            <person name="Spormann A.M."/>
            <person name="Op Den Camp H."/>
            <person name="Overmann J."/>
            <person name="Amann R."/>
            <person name="Jetten M.S.M."/>
            <person name="Mascher T."/>
            <person name="Medema M.H."/>
            <person name="Devos D.P."/>
            <person name="Kaster A.-K."/>
            <person name="Ovreas L."/>
            <person name="Rohde M."/>
            <person name="Galperin M.Y."/>
            <person name="Jogler C."/>
        </authorList>
    </citation>
    <scope>NUCLEOTIDE SEQUENCE [LARGE SCALE GENOMIC DNA]</scope>
    <source>
        <strain evidence="1 2">Q31b</strain>
    </source>
</reference>
<accession>A0A5C6E9L2</accession>
<dbReference type="AlphaFoldDB" id="A0A5C6E9L2"/>
<dbReference type="Pfam" id="PF13489">
    <property type="entry name" value="Methyltransf_23"/>
    <property type="match status" value="1"/>
</dbReference>
<evidence type="ECO:0000313" key="2">
    <source>
        <dbReference type="Proteomes" id="UP000315471"/>
    </source>
</evidence>
<keyword evidence="2" id="KW-1185">Reference proteome</keyword>
<dbReference type="EMBL" id="SJPY01000002">
    <property type="protein sequence ID" value="TWU44156.1"/>
    <property type="molecule type" value="Genomic_DNA"/>
</dbReference>
<protein>
    <recommendedName>
        <fullName evidence="3">Trans-aconitate 2-methyltransferase</fullName>
    </recommendedName>
</protein>
<dbReference type="Gene3D" id="3.40.50.150">
    <property type="entry name" value="Vaccinia Virus protein VP39"/>
    <property type="match status" value="1"/>
</dbReference>
<comment type="caution">
    <text evidence="1">The sequence shown here is derived from an EMBL/GenBank/DDBJ whole genome shotgun (WGS) entry which is preliminary data.</text>
</comment>
<proteinExistence type="predicted"/>
<dbReference type="SUPFAM" id="SSF53335">
    <property type="entry name" value="S-adenosyl-L-methionine-dependent methyltransferases"/>
    <property type="match status" value="1"/>
</dbReference>